<dbReference type="EMBL" id="CP038908">
    <property type="protein sequence ID" value="QGO05511.1"/>
    <property type="molecule type" value="Genomic_DNA"/>
</dbReference>
<accession>A0A9Q6LKF5</accession>
<reference evidence="1 2" key="1">
    <citation type="submission" date="2019-04" db="EMBL/GenBank/DDBJ databases">
        <title>Complete genome sequencing of Piscirickettsia salmonis strain Psal-009.</title>
        <authorList>
            <person name="Schober I."/>
            <person name="Bunk B."/>
            <person name="Sproer C."/>
            <person name="Carril G.P."/>
            <person name="Riedel T."/>
            <person name="Flores-Herrera P.A."/>
            <person name="Nourdin-Galindo G."/>
            <person name="Marshall S.H."/>
            <person name="Overmann J."/>
        </authorList>
    </citation>
    <scope>NUCLEOTIDE SEQUENCE [LARGE SCALE GENOMIC DNA]</scope>
    <source>
        <strain evidence="1 2">Psal-009</strain>
    </source>
</reference>
<name>A0A9Q6LKF5_PISSA</name>
<protein>
    <recommendedName>
        <fullName evidence="3">Dot/Icm T4SS effector</fullName>
    </recommendedName>
</protein>
<proteinExistence type="predicted"/>
<dbReference type="AlphaFoldDB" id="A0A9Q6LKF5"/>
<gene>
    <name evidence="1" type="ORF">Psal009_01400</name>
</gene>
<organism evidence="1 2">
    <name type="scientific">Piscirickettsia salmonis</name>
    <dbReference type="NCBI Taxonomy" id="1238"/>
    <lineage>
        <taxon>Bacteria</taxon>
        <taxon>Pseudomonadati</taxon>
        <taxon>Pseudomonadota</taxon>
        <taxon>Gammaproteobacteria</taxon>
        <taxon>Thiotrichales</taxon>
        <taxon>Piscirickettsiaceae</taxon>
        <taxon>Piscirickettsia</taxon>
    </lineage>
</organism>
<sequence>MTKKRFISLDFDGCLYNENIDNARAFHSPGNPKEDLTLEHLITINQKLIDHLDSQAKEFASSTVFLGSDRQDYKKEELNSNREGQYCYPFMVDFAKKISAEFDSVLMADIYNDLAPGESFRQALQDYHSHEKHEQDPQTQPDPSKLTLLYAQMHKAATENPNDIVTYEFYDDRTDILLSLQEIFNSNPHMIPKNITLYLNHYDSVNLQNLLIIQGEGNPDSQYQHTLKNPAYRKVSANPAEAQADYSISELIKENFPKISKSFSQIKLELQQLNLPKLKKSLIREASSLQDLCYFASMKQNQGPLDPKNLTPSEAATANADTALDDKLAQLLNLPEHNLLRQEIRPENDNVCPEDIWSYALFKKKSEGKKGLFNQASRKQDNENKKLFSKPGDGTQMLMYLNHLKKQQELGQPSSPSLDDLNQLLN</sequence>
<evidence type="ECO:0008006" key="3">
    <source>
        <dbReference type="Google" id="ProtNLM"/>
    </source>
</evidence>
<keyword evidence="2" id="KW-1185">Reference proteome</keyword>
<evidence type="ECO:0000313" key="1">
    <source>
        <dbReference type="EMBL" id="QGO05511.1"/>
    </source>
</evidence>
<dbReference type="Proteomes" id="UP000422232">
    <property type="component" value="Chromosome"/>
</dbReference>
<dbReference type="RefSeq" id="WP_230383394.1">
    <property type="nucleotide sequence ID" value="NZ_CP038893.1"/>
</dbReference>
<evidence type="ECO:0000313" key="2">
    <source>
        <dbReference type="Proteomes" id="UP000422232"/>
    </source>
</evidence>